<accession>A0A4C1SRB1</accession>
<feature type="compositionally biased region" description="Low complexity" evidence="1">
    <location>
        <begin position="68"/>
        <end position="81"/>
    </location>
</feature>
<organism evidence="2 3">
    <name type="scientific">Eumeta variegata</name>
    <name type="common">Bagworm moth</name>
    <name type="synonym">Eumeta japonica</name>
    <dbReference type="NCBI Taxonomy" id="151549"/>
    <lineage>
        <taxon>Eukaryota</taxon>
        <taxon>Metazoa</taxon>
        <taxon>Ecdysozoa</taxon>
        <taxon>Arthropoda</taxon>
        <taxon>Hexapoda</taxon>
        <taxon>Insecta</taxon>
        <taxon>Pterygota</taxon>
        <taxon>Neoptera</taxon>
        <taxon>Endopterygota</taxon>
        <taxon>Lepidoptera</taxon>
        <taxon>Glossata</taxon>
        <taxon>Ditrysia</taxon>
        <taxon>Tineoidea</taxon>
        <taxon>Psychidae</taxon>
        <taxon>Oiketicinae</taxon>
        <taxon>Eumeta</taxon>
    </lineage>
</organism>
<name>A0A4C1SRB1_EUMVA</name>
<keyword evidence="3" id="KW-1185">Reference proteome</keyword>
<proteinExistence type="predicted"/>
<evidence type="ECO:0000256" key="1">
    <source>
        <dbReference type="SAM" id="MobiDB-lite"/>
    </source>
</evidence>
<protein>
    <submittedName>
        <fullName evidence="2">Uncharacterized protein</fullName>
    </submittedName>
</protein>
<sequence>MYFASCLTGRAAWAKETLAEHTLSDTSDISAVISMFGVSDNRARLITAGQPSSVITPARAAAEIGPLAPTASRPASSRPAAGESQTGRESARERRAPCDATSSRSTSTDGCEEVIMP</sequence>
<dbReference type="AlphaFoldDB" id="A0A4C1SRB1"/>
<reference evidence="2 3" key="1">
    <citation type="journal article" date="2019" name="Commun. Biol.">
        <title>The bagworm genome reveals a unique fibroin gene that provides high tensile strength.</title>
        <authorList>
            <person name="Kono N."/>
            <person name="Nakamura H."/>
            <person name="Ohtoshi R."/>
            <person name="Tomita M."/>
            <person name="Numata K."/>
            <person name="Arakawa K."/>
        </authorList>
    </citation>
    <scope>NUCLEOTIDE SEQUENCE [LARGE SCALE GENOMIC DNA]</scope>
</reference>
<dbReference type="Proteomes" id="UP000299102">
    <property type="component" value="Unassembled WGS sequence"/>
</dbReference>
<dbReference type="EMBL" id="BGZK01000011">
    <property type="protein sequence ID" value="GBP03730.1"/>
    <property type="molecule type" value="Genomic_DNA"/>
</dbReference>
<gene>
    <name evidence="2" type="ORF">EVAR_2458_1</name>
</gene>
<comment type="caution">
    <text evidence="2">The sequence shown here is derived from an EMBL/GenBank/DDBJ whole genome shotgun (WGS) entry which is preliminary data.</text>
</comment>
<feature type="region of interest" description="Disordered" evidence="1">
    <location>
        <begin position="65"/>
        <end position="117"/>
    </location>
</feature>
<evidence type="ECO:0000313" key="3">
    <source>
        <dbReference type="Proteomes" id="UP000299102"/>
    </source>
</evidence>
<evidence type="ECO:0000313" key="2">
    <source>
        <dbReference type="EMBL" id="GBP03730.1"/>
    </source>
</evidence>
<feature type="compositionally biased region" description="Polar residues" evidence="1">
    <location>
        <begin position="100"/>
        <end position="109"/>
    </location>
</feature>